<gene>
    <name evidence="2" type="ORF">P0Y56_02025</name>
</gene>
<feature type="chain" id="PRO_5042581260" description="Lipoprotein" evidence="1">
    <location>
        <begin position="18"/>
        <end position="246"/>
    </location>
</feature>
<keyword evidence="1" id="KW-0732">Signal</keyword>
<organism evidence="2 3">
    <name type="scientific">Candidatus Andeanibacterium colombiense</name>
    <dbReference type="NCBI Taxonomy" id="3121345"/>
    <lineage>
        <taxon>Bacteria</taxon>
        <taxon>Pseudomonadati</taxon>
        <taxon>Pseudomonadota</taxon>
        <taxon>Alphaproteobacteria</taxon>
        <taxon>Sphingomonadales</taxon>
        <taxon>Sphingomonadaceae</taxon>
        <taxon>Candidatus Andeanibacterium</taxon>
    </lineage>
</organism>
<protein>
    <recommendedName>
        <fullName evidence="4">Lipoprotein</fullName>
    </recommendedName>
</protein>
<dbReference type="KEGG" id="acob:P0Y56_02025"/>
<evidence type="ECO:0008006" key="4">
    <source>
        <dbReference type="Google" id="ProtNLM"/>
    </source>
</evidence>
<evidence type="ECO:0000313" key="3">
    <source>
        <dbReference type="Proteomes" id="UP001218362"/>
    </source>
</evidence>
<dbReference type="AlphaFoldDB" id="A0AAJ5X3H8"/>
<accession>A0AAJ5X3H8</accession>
<evidence type="ECO:0000256" key="1">
    <source>
        <dbReference type="SAM" id="SignalP"/>
    </source>
</evidence>
<name>A0AAJ5X3H8_9SPHN</name>
<dbReference type="EMBL" id="CP119316">
    <property type="protein sequence ID" value="WEK47085.1"/>
    <property type="molecule type" value="Genomic_DNA"/>
</dbReference>
<evidence type="ECO:0000313" key="2">
    <source>
        <dbReference type="EMBL" id="WEK47085.1"/>
    </source>
</evidence>
<dbReference type="Proteomes" id="UP001218362">
    <property type="component" value="Chromosome"/>
</dbReference>
<feature type="signal peptide" evidence="1">
    <location>
        <begin position="1"/>
        <end position="17"/>
    </location>
</feature>
<proteinExistence type="predicted"/>
<reference evidence="2" key="1">
    <citation type="submission" date="2023-03" db="EMBL/GenBank/DDBJ databases">
        <title>Andean soil-derived lignocellulolytic bacterial consortium as a source of novel taxa and putative plastic-active enzymes.</title>
        <authorList>
            <person name="Diaz-Garcia L."/>
            <person name="Chuvochina M."/>
            <person name="Feuerriegel G."/>
            <person name="Bunk B."/>
            <person name="Sproer C."/>
            <person name="Streit W.R."/>
            <person name="Rodriguez L.M."/>
            <person name="Overmann J."/>
            <person name="Jimenez D.J."/>
        </authorList>
    </citation>
    <scope>NUCLEOTIDE SEQUENCE</scope>
    <source>
        <strain evidence="2">MAG 26</strain>
    </source>
</reference>
<sequence length="246" mass="27349">MRRLVLALALFASPALAEHPDLTGFWNLDFGPPAAVSKEMTDALPPNTVVIQDTGVVEFPQNEYGGLKLKPAALAHAQAWKPTDEMTLTRVCAAPSIVYAIQGPFPFEVYQTDGMIVFKYEYFDQTRVIFMDGRGHPPADAPHSKMGHSIGHWEGDELVIDTTHLEPSTITNNGLDHSANIHMIERYRKVGDTLVATEWFEDPEVLDNNGARLIQWKKHPGEYVLPYDCDPSIAEEYRETGGADGE</sequence>